<evidence type="ECO:0000256" key="9">
    <source>
        <dbReference type="PIRSR" id="PIRSR606710-2"/>
    </source>
</evidence>
<evidence type="ECO:0000256" key="10">
    <source>
        <dbReference type="SAM" id="SignalP"/>
    </source>
</evidence>
<evidence type="ECO:0000256" key="7">
    <source>
        <dbReference type="ARBA" id="ARBA00042202"/>
    </source>
</evidence>
<comment type="caution">
    <text evidence="11">The sequence shown here is derived from an EMBL/GenBank/DDBJ whole genome shotgun (WGS) entry which is preliminary data.</text>
</comment>
<dbReference type="PANTHER" id="PTHR43301:SF3">
    <property type="entry name" value="ARABINAN ENDO-1,5-ALPHA-L-ARABINOSIDASE A-RELATED"/>
    <property type="match status" value="1"/>
</dbReference>
<sequence length="333" mass="36320">MRLVSIATLGISSLLHSGTSATTYPRPGACAGVCVNTHDPSVIRAKDGTYFRFSTGGGIAVHTAPDLVGPWEYRGPVLPKGSKIKLWEHAMDVWAPDVHLVGDTYYLYYSAVRNASFDGHNLAEIGVATSRTMAMDSWKDLGGTGIKSNDASEYNAIDPDLFIEDGHMYMVFGSYEEGLYQASMKNPPTAVIPNTYVKLAYQPAKPHANEGSNMFKHGGHNYLFFSHGDCCGFDKKDVTAIDEYKIKVCRSKPGVVDFRDAKGRRCIDGGGTVVLGSHGDVYGPGGQGVYKDPKYGPVLYYHYVNKSIGYADGQKQFGWNKLDFSSGWPVVKP</sequence>
<comment type="similarity">
    <text evidence="3">Belongs to the glycosyl hydrolase 43 family.</text>
</comment>
<feature type="active site" description="Proton donor" evidence="8">
    <location>
        <position position="210"/>
    </location>
</feature>
<evidence type="ECO:0000256" key="1">
    <source>
        <dbReference type="ARBA" id="ARBA00000375"/>
    </source>
</evidence>
<dbReference type="SUPFAM" id="SSF75005">
    <property type="entry name" value="Arabinanase/levansucrase/invertase"/>
    <property type="match status" value="1"/>
</dbReference>
<reference evidence="11" key="1">
    <citation type="submission" date="2022-12" db="EMBL/GenBank/DDBJ databases">
        <authorList>
            <person name="Webb A."/>
        </authorList>
    </citation>
    <scope>NUCLEOTIDE SEQUENCE</scope>
    <source>
        <strain evidence="11">Hp1</strain>
    </source>
</reference>
<feature type="chain" id="PRO_5043841292" description="arabinan endo-1,5-alpha-L-arabinosidase" evidence="10">
    <location>
        <begin position="22"/>
        <end position="333"/>
    </location>
</feature>
<proteinExistence type="inferred from homology"/>
<keyword evidence="6" id="KW-0326">Glycosidase</keyword>
<evidence type="ECO:0000256" key="5">
    <source>
        <dbReference type="ARBA" id="ARBA00022801"/>
    </source>
</evidence>
<dbReference type="AlphaFoldDB" id="A0AAV0TGW1"/>
<dbReference type="EMBL" id="CANTFL010000363">
    <property type="protein sequence ID" value="CAI5721240.1"/>
    <property type="molecule type" value="Genomic_DNA"/>
</dbReference>
<evidence type="ECO:0000313" key="11">
    <source>
        <dbReference type="EMBL" id="CAI5721240.1"/>
    </source>
</evidence>
<feature type="active site" description="Proton acceptor" evidence="8">
    <location>
        <position position="39"/>
    </location>
</feature>
<feature type="site" description="Important for catalytic activity, responsible for pKa modulation of the active site Glu and correct orientation of both the proton donor and substrate" evidence="9">
    <location>
        <position position="158"/>
    </location>
</feature>
<dbReference type="InterPro" id="IPR050727">
    <property type="entry name" value="GH43_arabinanases"/>
</dbReference>
<dbReference type="GO" id="GO:0046558">
    <property type="term" value="F:arabinan endo-1,5-alpha-L-arabinosidase activity"/>
    <property type="evidence" value="ECO:0007669"/>
    <property type="project" value="UniProtKB-EC"/>
</dbReference>
<protein>
    <recommendedName>
        <fullName evidence="4">arabinan endo-1,5-alpha-L-arabinosidase</fullName>
        <ecNumber evidence="4">3.2.1.99</ecNumber>
    </recommendedName>
    <alternativeName>
        <fullName evidence="7">Endo-1,5-alpha-L-arabinanase A</fullName>
    </alternativeName>
</protein>
<dbReference type="Pfam" id="PF04616">
    <property type="entry name" value="Glyco_hydro_43"/>
    <property type="match status" value="1"/>
</dbReference>
<dbReference type="GO" id="GO:0005975">
    <property type="term" value="P:carbohydrate metabolic process"/>
    <property type="evidence" value="ECO:0007669"/>
    <property type="project" value="InterPro"/>
</dbReference>
<dbReference type="InterPro" id="IPR006710">
    <property type="entry name" value="Glyco_hydro_43"/>
</dbReference>
<dbReference type="InterPro" id="IPR023296">
    <property type="entry name" value="Glyco_hydro_beta-prop_sf"/>
</dbReference>
<evidence type="ECO:0000256" key="3">
    <source>
        <dbReference type="ARBA" id="ARBA00009865"/>
    </source>
</evidence>
<dbReference type="InterPro" id="IPR016840">
    <property type="entry name" value="Glyco_hydro_43_endo_a_Ara-ase"/>
</dbReference>
<keyword evidence="10" id="KW-0732">Signal</keyword>
<evidence type="ECO:0000313" key="12">
    <source>
        <dbReference type="Proteomes" id="UP001162031"/>
    </source>
</evidence>
<evidence type="ECO:0000256" key="4">
    <source>
        <dbReference type="ARBA" id="ARBA00012586"/>
    </source>
</evidence>
<accession>A0AAV0TGW1</accession>
<keyword evidence="12" id="KW-1185">Reference proteome</keyword>
<evidence type="ECO:0000256" key="8">
    <source>
        <dbReference type="PIRSR" id="PIRSR606710-1"/>
    </source>
</evidence>
<dbReference type="PANTHER" id="PTHR43301">
    <property type="entry name" value="ARABINAN ENDO-1,5-ALPHA-L-ARABINOSIDASE"/>
    <property type="match status" value="1"/>
</dbReference>
<dbReference type="EC" id="3.2.1.99" evidence="4"/>
<feature type="signal peptide" evidence="10">
    <location>
        <begin position="1"/>
        <end position="21"/>
    </location>
</feature>
<comment type="catalytic activity">
    <reaction evidence="1">
        <text>Endohydrolysis of (1-&gt;5)-alpha-arabinofuranosidic linkages in (1-&gt;5)-arabinans.</text>
        <dbReference type="EC" id="3.2.1.99"/>
    </reaction>
</comment>
<evidence type="ECO:0000256" key="6">
    <source>
        <dbReference type="ARBA" id="ARBA00023295"/>
    </source>
</evidence>
<evidence type="ECO:0000256" key="2">
    <source>
        <dbReference type="ARBA" id="ARBA00004834"/>
    </source>
</evidence>
<comment type="pathway">
    <text evidence="2">Glycan metabolism; L-arabinan degradation.</text>
</comment>
<gene>
    <name evidence="11" type="ORF">HBR001_LOCUS2586</name>
</gene>
<organism evidence="11 12">
    <name type="scientific">Hyaloperonospora brassicae</name>
    <name type="common">Brassica downy mildew</name>
    <name type="synonym">Peronospora brassicae</name>
    <dbReference type="NCBI Taxonomy" id="162125"/>
    <lineage>
        <taxon>Eukaryota</taxon>
        <taxon>Sar</taxon>
        <taxon>Stramenopiles</taxon>
        <taxon>Oomycota</taxon>
        <taxon>Peronosporomycetes</taxon>
        <taxon>Peronosporales</taxon>
        <taxon>Peronosporaceae</taxon>
        <taxon>Hyaloperonospora</taxon>
    </lineage>
</organism>
<dbReference type="PIRSF" id="PIRSF026534">
    <property type="entry name" value="Endo_alpha-L-arabinosidase"/>
    <property type="match status" value="1"/>
</dbReference>
<name>A0AAV0TGW1_HYABA</name>
<dbReference type="Gene3D" id="2.115.10.20">
    <property type="entry name" value="Glycosyl hydrolase domain, family 43"/>
    <property type="match status" value="1"/>
</dbReference>
<keyword evidence="5" id="KW-0378">Hydrolase</keyword>
<dbReference type="CDD" id="cd18831">
    <property type="entry name" value="GH43_AnAbnA-like"/>
    <property type="match status" value="1"/>
</dbReference>
<dbReference type="Proteomes" id="UP001162031">
    <property type="component" value="Unassembled WGS sequence"/>
</dbReference>